<dbReference type="GO" id="GO:0016757">
    <property type="term" value="F:glycosyltransferase activity"/>
    <property type="evidence" value="ECO:0007669"/>
    <property type="project" value="UniProtKB-KW"/>
</dbReference>
<dbReference type="EMBL" id="SGUG01000037">
    <property type="protein sequence ID" value="MDG0864615.1"/>
    <property type="molecule type" value="Genomic_DNA"/>
</dbReference>
<organism evidence="4 5">
    <name type="scientific">Pelomonas aquatica</name>
    <dbReference type="NCBI Taxonomy" id="431058"/>
    <lineage>
        <taxon>Bacteria</taxon>
        <taxon>Pseudomonadati</taxon>
        <taxon>Pseudomonadota</taxon>
        <taxon>Betaproteobacteria</taxon>
        <taxon>Burkholderiales</taxon>
        <taxon>Sphaerotilaceae</taxon>
        <taxon>Roseateles</taxon>
    </lineage>
</organism>
<evidence type="ECO:0000313" key="5">
    <source>
        <dbReference type="Proteomes" id="UP001152766"/>
    </source>
</evidence>
<dbReference type="PANTHER" id="PTHR12526">
    <property type="entry name" value="GLYCOSYLTRANSFERASE"/>
    <property type="match status" value="1"/>
</dbReference>
<gene>
    <name evidence="4" type="ORF">EXJ73_19315</name>
</gene>
<evidence type="ECO:0000259" key="3">
    <source>
        <dbReference type="Pfam" id="PF00534"/>
    </source>
</evidence>
<dbReference type="InterPro" id="IPR027627">
    <property type="entry name" value="Glycosyltransferase_put"/>
</dbReference>
<evidence type="ECO:0000313" key="4">
    <source>
        <dbReference type="EMBL" id="MDG0864615.1"/>
    </source>
</evidence>
<dbReference type="PANTHER" id="PTHR12526:SF510">
    <property type="entry name" value="D-INOSITOL 3-PHOSPHATE GLYCOSYLTRANSFERASE"/>
    <property type="match status" value="1"/>
</dbReference>
<sequence>MTPALAQANNGNWQTAQRWARLLRPAYRVRLAAQWREGDGGALLIALHARRSAASLAAWRAAHPARPAVLVLTGTDLYRDIASDASAQRSLDLADTLVVLNELGPLGLPEALRAKAEIVLQSCAARAPLAHARRHLRAVMVGHLRDEKDPRTYWRAARRLGARPDIRLDHIGAALDPALGAEAAALAAALPRFRWLGGLPHALARRHIQAAHVLVHASRMEGGAHVVIEAIRSGTPVLASRIEGNLGLLGAGYEGVFEPGDDAGLAALLARARDDADMLPRLTAQLAPRVALFAPEAERASLHRIVAALLARPTP</sequence>
<name>A0A9X4R6D3_9BURK</name>
<dbReference type="Proteomes" id="UP001152766">
    <property type="component" value="Unassembled WGS sequence"/>
</dbReference>
<protein>
    <submittedName>
        <fullName evidence="4">TIGR04348 family glycosyltransferase</fullName>
    </submittedName>
</protein>
<evidence type="ECO:0000256" key="1">
    <source>
        <dbReference type="ARBA" id="ARBA00022676"/>
    </source>
</evidence>
<feature type="domain" description="Glycosyl transferase family 1" evidence="3">
    <location>
        <begin position="135"/>
        <end position="278"/>
    </location>
</feature>
<evidence type="ECO:0000256" key="2">
    <source>
        <dbReference type="ARBA" id="ARBA00022679"/>
    </source>
</evidence>
<dbReference type="AlphaFoldDB" id="A0A9X4R6D3"/>
<dbReference type="Gene3D" id="3.40.50.2000">
    <property type="entry name" value="Glycogen Phosphorylase B"/>
    <property type="match status" value="1"/>
</dbReference>
<keyword evidence="1" id="KW-0328">Glycosyltransferase</keyword>
<dbReference type="SUPFAM" id="SSF53756">
    <property type="entry name" value="UDP-Glycosyltransferase/glycogen phosphorylase"/>
    <property type="match status" value="1"/>
</dbReference>
<keyword evidence="2" id="KW-0808">Transferase</keyword>
<comment type="caution">
    <text evidence="4">The sequence shown here is derived from an EMBL/GenBank/DDBJ whole genome shotgun (WGS) entry which is preliminary data.</text>
</comment>
<dbReference type="NCBIfam" id="TIGR04348">
    <property type="entry name" value="selenoneine biosynthesis selenosugar synthase SenB"/>
    <property type="match status" value="1"/>
</dbReference>
<accession>A0A9X4R6D3</accession>
<dbReference type="InterPro" id="IPR001296">
    <property type="entry name" value="Glyco_trans_1"/>
</dbReference>
<keyword evidence="5" id="KW-1185">Reference proteome</keyword>
<proteinExistence type="predicted"/>
<dbReference type="Pfam" id="PF00534">
    <property type="entry name" value="Glycos_transf_1"/>
    <property type="match status" value="1"/>
</dbReference>
<reference evidence="4" key="1">
    <citation type="submission" date="2019-02" db="EMBL/GenBank/DDBJ databases">
        <title>Draft genome of the type strain Pelomonas aquatica CCUG 52575T.</title>
        <authorList>
            <person name="Gomila M."/>
            <person name="Lalucat J."/>
        </authorList>
    </citation>
    <scope>NUCLEOTIDE SEQUENCE</scope>
    <source>
        <strain evidence="4">CCUG 52575</strain>
    </source>
</reference>